<evidence type="ECO:0000313" key="1">
    <source>
        <dbReference type="EMBL" id="OSB16684.1"/>
    </source>
</evidence>
<proteinExistence type="predicted"/>
<name>A0ABD6RPA4_CLOSG</name>
<organism evidence="1 2">
    <name type="scientific">Clostridium sporogenes</name>
    <dbReference type="NCBI Taxonomy" id="1509"/>
    <lineage>
        <taxon>Bacteria</taxon>
        <taxon>Bacillati</taxon>
        <taxon>Bacillota</taxon>
        <taxon>Clostridia</taxon>
        <taxon>Eubacteriales</taxon>
        <taxon>Clostridiaceae</taxon>
        <taxon>Clostridium</taxon>
    </lineage>
</organism>
<evidence type="ECO:0000313" key="2">
    <source>
        <dbReference type="Proteomes" id="UP000193911"/>
    </source>
</evidence>
<evidence type="ECO:0008006" key="3">
    <source>
        <dbReference type="Google" id="ProtNLM"/>
    </source>
</evidence>
<comment type="caution">
    <text evidence="1">The sequence shown here is derived from an EMBL/GenBank/DDBJ whole genome shotgun (WGS) entry which is preliminary data.</text>
</comment>
<dbReference type="AlphaFoldDB" id="A0ABD6RPA4"/>
<reference evidence="1 2" key="1">
    <citation type="submission" date="2017-02" db="EMBL/GenBank/DDBJ databases">
        <title>Differentiating clades of botulinum-neurotoxin-producing Clostridia with a simple, multiplex PCR assay.</title>
        <authorList>
            <person name="Williamson C.H.D."/>
            <person name="Vazquez A."/>
            <person name="Hill K."/>
            <person name="Smith T.J."/>
            <person name="Nottingham R."/>
            <person name="Stone N.E."/>
            <person name="Sobek C.J."/>
            <person name="Cocking J.H."/>
            <person name="Fernandez R.A."/>
            <person name="Caballero P.A."/>
            <person name="Leiser O.P."/>
            <person name="Keim P."/>
            <person name="Sahl J.W."/>
        </authorList>
    </citation>
    <scope>NUCLEOTIDE SEQUENCE [LARGE SCALE GENOMIC DNA]</scope>
    <source>
        <strain evidence="1 2">CLS_DGF_0088_06</strain>
    </source>
</reference>
<dbReference type="Proteomes" id="UP000193911">
    <property type="component" value="Unassembled WGS sequence"/>
</dbReference>
<accession>A0ABD6RPA4</accession>
<sequence length="334" mass="38239">MNITNVLKDHGVGIGGVDEFKEFKLLRSVTATASNLSGYGDFDDNVAILFKEDFDNKRTLMSKFNVLTDNTFTQVNTLNELRLHNKPRFSNKYLFALLRRFDSTKTGYLYVFTKDGSRVVKQITLHLEISPYSLKRVLDDPITGNIAVIYSWNELNYVVIYDSNLNVVKDEFSMISDAPKLDQGTFFYNSYIYGVNSYDLVKYDYRTNTNVKNIKLDYSITSLVTNQNTKRIFSTGMNKIYDFDLNEIVDSNGHYRFSSPGTMNISNSLPLIDGAAIFANSYNFGFEYKLGKDKLNARVMTEVPQTSSMVSHYVTRDLKTLVCVLNNTFIVYTR</sequence>
<dbReference type="InterPro" id="IPR011047">
    <property type="entry name" value="Quinoprotein_ADH-like_sf"/>
</dbReference>
<protein>
    <recommendedName>
        <fullName evidence="3">Phage tail protein</fullName>
    </recommendedName>
</protein>
<gene>
    <name evidence="1" type="ORF">B2H94_10855</name>
</gene>
<dbReference type="EMBL" id="MWJJ01000002">
    <property type="protein sequence ID" value="OSB16684.1"/>
    <property type="molecule type" value="Genomic_DNA"/>
</dbReference>
<dbReference type="SUPFAM" id="SSF50998">
    <property type="entry name" value="Quinoprotein alcohol dehydrogenase-like"/>
    <property type="match status" value="1"/>
</dbReference>
<dbReference type="RefSeq" id="WP_085333595.1">
    <property type="nucleotide sequence ID" value="NZ_MWJJ01000002.1"/>
</dbReference>